<reference evidence="7" key="2">
    <citation type="submission" date="2020-08" db="EMBL/GenBank/DDBJ databases">
        <title>Plant Genome Project.</title>
        <authorList>
            <person name="Zhang R.-G."/>
        </authorList>
    </citation>
    <scope>NUCLEOTIDE SEQUENCE</scope>
    <source>
        <strain evidence="7">Huo1</strain>
        <tissue evidence="7">Leaf</tissue>
    </source>
</reference>
<feature type="transmembrane region" description="Helical" evidence="6">
    <location>
        <begin position="148"/>
        <end position="169"/>
    </location>
</feature>
<accession>A0A8X9A1G3</accession>
<dbReference type="NCBIfam" id="TIGR00797">
    <property type="entry name" value="matE"/>
    <property type="match status" value="1"/>
</dbReference>
<dbReference type="GO" id="GO:0015297">
    <property type="term" value="F:antiporter activity"/>
    <property type="evidence" value="ECO:0007669"/>
    <property type="project" value="InterPro"/>
</dbReference>
<evidence type="ECO:0000256" key="6">
    <source>
        <dbReference type="RuleBase" id="RU004914"/>
    </source>
</evidence>
<feature type="transmembrane region" description="Helical" evidence="6">
    <location>
        <begin position="903"/>
        <end position="927"/>
    </location>
</feature>
<sequence>MGGDIYANLLEADVGQTEPSSSVTNKIWSETKKMWIVAGPAILVPFSTFGIIVISQAFIGQIDSTELAAYSLVYTVIFRFFGMVTGVGTLCGQAFGAKLYHKLGVYLQQSCIISLVVTALMTPLFVFAAPILKTIGQDHNIADMAGKYAPWFVAVGFLYAVMYSCNAFLQSQSKNFVVSFYAVLSLVVHVFLSWLLSMKLRYGVIGVMVSTVMAFLIPNVGQIVYIMRGGCQETWSGFTASAFKDLGRTTRLAISSGVMICTILILLAGNMGNAEVTINALSIWYGFCSPLVFVSFIFALSNDMFSSLNISGWAMMVSVGFMASTGVRVSNELGRRDAKAAKLSIMVAVGTSFSIGLVLCVVFLVFRENAAYLFTNNEEVAKAVARFANGTGQQGIVAYVNLASYYLIGLPLGILLGYVFNLEADVSFLVLKKGICEEYLQSFSLRVVNVYVGIISGTAVQTAILVLMTCMVDWNKRVLINFIFPMIFSYINLCAQPQSTSKVSNFRFISAFLYLNVSGGMDNGIHDKLLRSEGEEVGDLKERVYDESKKIWRIALPGIVARVASFGALIVTQSFIGHISAVDLAAYALVQTLMIGMSSATETLCGQAYGAKQYHMMGIYLQRSWIVNLITCTLLMPLFIFGGAIFRLLGEESNIAYAAGYISWWFIPLVYNFVFTLTIQMYLQAQQKNIVVAWISIVQFIVHVLLSWLFVYHLNLGIPGAMTALNISSLLVSFVELVYILGGWCPETCCFQGFVARDQALDLLCLELRYNSILVLLAGYMHNAEVAISAFSICLNINGWEFMLCLGFLGAACVRIANELGRGDVNATKFSIKVLLSTSMLIGVVCTIPCLAFGHNLRYLFTNDEAVVKAVANLSHLLAISVLLNSIYPVLSGVSVGAGLQGTVAIINLCCYYLVGIPIGALLGYVANLQVETLALSYMAFKTDWDLQVKLAAERLQSWALKSPDKNGSA</sequence>
<keyword evidence="4 6" id="KW-1133">Transmembrane helix</keyword>
<feature type="transmembrane region" description="Helical" evidence="6">
    <location>
        <begin position="584"/>
        <end position="605"/>
    </location>
</feature>
<feature type="transmembrane region" description="Helical" evidence="6">
    <location>
        <begin position="691"/>
        <end position="711"/>
    </location>
</feature>
<keyword evidence="8" id="KW-1185">Reference proteome</keyword>
<feature type="transmembrane region" description="Helical" evidence="6">
    <location>
        <begin position="874"/>
        <end position="891"/>
    </location>
</feature>
<reference evidence="7" key="1">
    <citation type="submission" date="2018-01" db="EMBL/GenBank/DDBJ databases">
        <authorList>
            <person name="Mao J.F."/>
        </authorList>
    </citation>
    <scope>NUCLEOTIDE SEQUENCE</scope>
    <source>
        <strain evidence="7">Huo1</strain>
        <tissue evidence="7">Leaf</tissue>
    </source>
</reference>
<dbReference type="InterPro" id="IPR045069">
    <property type="entry name" value="MATE_euk"/>
</dbReference>
<feature type="transmembrane region" description="Helical" evidence="6">
    <location>
        <begin position="396"/>
        <end position="420"/>
    </location>
</feature>
<evidence type="ECO:0000256" key="5">
    <source>
        <dbReference type="ARBA" id="ARBA00023136"/>
    </source>
</evidence>
<evidence type="ECO:0000256" key="2">
    <source>
        <dbReference type="ARBA" id="ARBA00010199"/>
    </source>
</evidence>
<feature type="transmembrane region" description="Helical" evidence="6">
    <location>
        <begin position="313"/>
        <end position="331"/>
    </location>
</feature>
<evidence type="ECO:0000256" key="1">
    <source>
        <dbReference type="ARBA" id="ARBA00004141"/>
    </source>
</evidence>
<feature type="transmembrane region" description="Helical" evidence="6">
    <location>
        <begin position="723"/>
        <end position="742"/>
    </location>
</feature>
<feature type="transmembrane region" description="Helical" evidence="6">
    <location>
        <begin position="625"/>
        <end position="649"/>
    </location>
</feature>
<comment type="subcellular location">
    <subcellularLocation>
        <location evidence="1">Membrane</location>
        <topology evidence="1">Multi-pass membrane protein</topology>
    </subcellularLocation>
</comment>
<name>A0A8X9A1G3_SALSN</name>
<feature type="transmembrane region" description="Helical" evidence="6">
    <location>
        <begin position="551"/>
        <end position="572"/>
    </location>
</feature>
<dbReference type="CDD" id="cd13132">
    <property type="entry name" value="MATE_eukaryotic"/>
    <property type="match status" value="2"/>
</dbReference>
<feature type="transmembrane region" description="Helical" evidence="6">
    <location>
        <begin position="343"/>
        <end position="366"/>
    </location>
</feature>
<feature type="transmembrane region" description="Helical" evidence="6">
    <location>
        <begin position="71"/>
        <end position="91"/>
    </location>
</feature>
<comment type="caution">
    <text evidence="7">The sequence shown here is derived from an EMBL/GenBank/DDBJ whole genome shotgun (WGS) entry which is preliminary data.</text>
</comment>
<feature type="transmembrane region" description="Helical" evidence="6">
    <location>
        <begin position="35"/>
        <end position="59"/>
    </location>
</feature>
<keyword evidence="3 6" id="KW-0812">Transmembrane</keyword>
<feature type="transmembrane region" description="Helical" evidence="6">
    <location>
        <begin position="834"/>
        <end position="854"/>
    </location>
</feature>
<feature type="transmembrane region" description="Helical" evidence="6">
    <location>
        <begin position="283"/>
        <end position="301"/>
    </location>
</feature>
<dbReference type="GO" id="GO:0016020">
    <property type="term" value="C:membrane"/>
    <property type="evidence" value="ECO:0007669"/>
    <property type="project" value="UniProtKB-SubCell"/>
</dbReference>
<evidence type="ECO:0000256" key="3">
    <source>
        <dbReference type="ARBA" id="ARBA00022692"/>
    </source>
</evidence>
<proteinExistence type="inferred from homology"/>
<dbReference type="GO" id="GO:0042910">
    <property type="term" value="F:xenobiotic transmembrane transporter activity"/>
    <property type="evidence" value="ECO:0007669"/>
    <property type="project" value="InterPro"/>
</dbReference>
<organism evidence="7">
    <name type="scientific">Salvia splendens</name>
    <name type="common">Scarlet sage</name>
    <dbReference type="NCBI Taxonomy" id="180675"/>
    <lineage>
        <taxon>Eukaryota</taxon>
        <taxon>Viridiplantae</taxon>
        <taxon>Streptophyta</taxon>
        <taxon>Embryophyta</taxon>
        <taxon>Tracheophyta</taxon>
        <taxon>Spermatophyta</taxon>
        <taxon>Magnoliopsida</taxon>
        <taxon>eudicotyledons</taxon>
        <taxon>Gunneridae</taxon>
        <taxon>Pentapetalae</taxon>
        <taxon>asterids</taxon>
        <taxon>lamiids</taxon>
        <taxon>Lamiales</taxon>
        <taxon>Lamiaceae</taxon>
        <taxon>Nepetoideae</taxon>
        <taxon>Mentheae</taxon>
        <taxon>Salviinae</taxon>
        <taxon>Salvia</taxon>
        <taxon>Salvia subgen. Calosphace</taxon>
        <taxon>core Calosphace</taxon>
    </lineage>
</organism>
<evidence type="ECO:0000256" key="4">
    <source>
        <dbReference type="ARBA" id="ARBA00022989"/>
    </source>
</evidence>
<dbReference type="Proteomes" id="UP000298416">
    <property type="component" value="Unassembled WGS sequence"/>
</dbReference>
<feature type="transmembrane region" description="Helical" evidence="6">
    <location>
        <begin position="252"/>
        <end position="271"/>
    </location>
</feature>
<gene>
    <name evidence="7" type="ORF">SASPL_114716</name>
</gene>
<feature type="transmembrane region" description="Helical" evidence="6">
    <location>
        <begin position="655"/>
        <end position="679"/>
    </location>
</feature>
<dbReference type="EMBL" id="PNBA02000005">
    <property type="protein sequence ID" value="KAG6424301.1"/>
    <property type="molecule type" value="Genomic_DNA"/>
</dbReference>
<keyword evidence="5 6" id="KW-0472">Membrane</keyword>
<evidence type="ECO:0000313" key="7">
    <source>
        <dbReference type="EMBL" id="KAG6424301.1"/>
    </source>
</evidence>
<dbReference type="Pfam" id="PF01554">
    <property type="entry name" value="MatE"/>
    <property type="match status" value="4"/>
</dbReference>
<dbReference type="InterPro" id="IPR002528">
    <property type="entry name" value="MATE_fam"/>
</dbReference>
<comment type="similarity">
    <text evidence="2 6">Belongs to the multi antimicrobial extrusion (MATE) (TC 2.A.66.1) family.</text>
</comment>
<dbReference type="AlphaFoldDB" id="A0A8X9A1G3"/>
<evidence type="ECO:0000313" key="8">
    <source>
        <dbReference type="Proteomes" id="UP000298416"/>
    </source>
</evidence>
<dbReference type="PANTHER" id="PTHR11206">
    <property type="entry name" value="MULTIDRUG RESISTANCE PROTEIN"/>
    <property type="match status" value="1"/>
</dbReference>
<feature type="transmembrane region" description="Helical" evidence="6">
    <location>
        <begin position="103"/>
        <end position="128"/>
    </location>
</feature>
<dbReference type="GO" id="GO:1990961">
    <property type="term" value="P:xenobiotic detoxification by transmembrane export across the plasma membrane"/>
    <property type="evidence" value="ECO:0007669"/>
    <property type="project" value="InterPro"/>
</dbReference>
<feature type="transmembrane region" description="Helical" evidence="6">
    <location>
        <begin position="450"/>
        <end position="472"/>
    </location>
</feature>
<feature type="transmembrane region" description="Helical" evidence="6">
    <location>
        <begin position="202"/>
        <end position="226"/>
    </location>
</feature>
<protein>
    <recommendedName>
        <fullName evidence="6">Protein DETOXIFICATION</fullName>
    </recommendedName>
    <alternativeName>
        <fullName evidence="6">Multidrug and toxic compound extrusion protein</fullName>
    </alternativeName>
</protein>
<feature type="transmembrane region" description="Helical" evidence="6">
    <location>
        <begin position="176"/>
        <end position="196"/>
    </location>
</feature>